<reference evidence="1" key="1">
    <citation type="submission" date="2014-05" db="EMBL/GenBank/DDBJ databases">
        <authorList>
            <person name="Chronopoulou M."/>
        </authorList>
    </citation>
    <scope>NUCLEOTIDE SEQUENCE</scope>
    <source>
        <tissue evidence="1">Whole organism</tissue>
    </source>
</reference>
<organism evidence="1">
    <name type="scientific">Lepeophtheirus salmonis</name>
    <name type="common">Salmon louse</name>
    <name type="synonym">Caligus salmonis</name>
    <dbReference type="NCBI Taxonomy" id="72036"/>
    <lineage>
        <taxon>Eukaryota</taxon>
        <taxon>Metazoa</taxon>
        <taxon>Ecdysozoa</taxon>
        <taxon>Arthropoda</taxon>
        <taxon>Crustacea</taxon>
        <taxon>Multicrustacea</taxon>
        <taxon>Hexanauplia</taxon>
        <taxon>Copepoda</taxon>
        <taxon>Siphonostomatoida</taxon>
        <taxon>Caligidae</taxon>
        <taxon>Lepeophtheirus</taxon>
    </lineage>
</organism>
<accession>A0A0K2TF73</accession>
<name>A0A0K2TF73_LEPSM</name>
<sequence length="53" mass="6085">LSIINTYQQSNIELGSVVTASKSCQQTSTRLRCKFIVDTHNIYSHFGLKSFYR</sequence>
<proteinExistence type="predicted"/>
<evidence type="ECO:0000313" key="1">
    <source>
        <dbReference type="EMBL" id="CDW24674.1"/>
    </source>
</evidence>
<dbReference type="EMBL" id="HACA01007313">
    <property type="protein sequence ID" value="CDW24674.1"/>
    <property type="molecule type" value="Transcribed_RNA"/>
</dbReference>
<dbReference type="AlphaFoldDB" id="A0A0K2TF73"/>
<feature type="non-terminal residue" evidence="1">
    <location>
        <position position="1"/>
    </location>
</feature>
<protein>
    <submittedName>
        <fullName evidence="1">Uncharacterized protein</fullName>
    </submittedName>
</protein>